<dbReference type="Proteomes" id="UP001150603">
    <property type="component" value="Unassembled WGS sequence"/>
</dbReference>
<accession>A0ACC1J0Y9</accession>
<comment type="caution">
    <text evidence="1">The sequence shown here is derived from an EMBL/GenBank/DDBJ whole genome shotgun (WGS) entry which is preliminary data.</text>
</comment>
<evidence type="ECO:0000313" key="2">
    <source>
        <dbReference type="Proteomes" id="UP001150603"/>
    </source>
</evidence>
<keyword evidence="1" id="KW-0548">Nucleotidyltransferase</keyword>
<keyword evidence="1" id="KW-0239">DNA-directed DNA polymerase</keyword>
<dbReference type="EC" id="2.7.7.7" evidence="1"/>
<dbReference type="EMBL" id="JANBPW010005208">
    <property type="protein sequence ID" value="KAJ1933124.1"/>
    <property type="molecule type" value="Genomic_DNA"/>
</dbReference>
<evidence type="ECO:0000313" key="1">
    <source>
        <dbReference type="EMBL" id="KAJ1933124.1"/>
    </source>
</evidence>
<gene>
    <name evidence="1" type="primary">POL1_3</name>
    <name evidence="1" type="ORF">FBU59_006138</name>
</gene>
<proteinExistence type="predicted"/>
<protein>
    <submittedName>
        <fullName evidence="1">DNA-directed DNA polymerase alpha catalytic subunit pol1</fullName>
        <ecNumber evidence="1">2.7.7.7</ecNumber>
    </submittedName>
</protein>
<name>A0ACC1J0Y9_9FUNG</name>
<sequence>MSTPPARRLRTRNEKQESKFEKLRRLRETGKSALDLMKDSDDEDELYTKVDEDEYQRILQTHGADDFVVDDDGSGYVETGTDDIGDTTPRKQSKLKTTKKPIPSKPSAKPDSSKLNAMFRHAQLKSRNASKPKPSAAGDDDEFFSNLLSGLDADTAPRTPQKAAKRKPTTPVSVGGRKMLGSWTQGRQIGIMDISDQVDPFGPPPTKKQKPDESAV</sequence>
<feature type="non-terminal residue" evidence="1">
    <location>
        <position position="216"/>
    </location>
</feature>
<keyword evidence="2" id="KW-1185">Reference proteome</keyword>
<reference evidence="1" key="1">
    <citation type="submission" date="2022-07" db="EMBL/GenBank/DDBJ databases">
        <title>Phylogenomic reconstructions and comparative analyses of Kickxellomycotina fungi.</title>
        <authorList>
            <person name="Reynolds N.K."/>
            <person name="Stajich J.E."/>
            <person name="Barry K."/>
            <person name="Grigoriev I.V."/>
            <person name="Crous P."/>
            <person name="Smith M.E."/>
        </authorList>
    </citation>
    <scope>NUCLEOTIDE SEQUENCE</scope>
    <source>
        <strain evidence="1">NRRL 5244</strain>
    </source>
</reference>
<organism evidence="1 2">
    <name type="scientific">Linderina macrospora</name>
    <dbReference type="NCBI Taxonomy" id="4868"/>
    <lineage>
        <taxon>Eukaryota</taxon>
        <taxon>Fungi</taxon>
        <taxon>Fungi incertae sedis</taxon>
        <taxon>Zoopagomycota</taxon>
        <taxon>Kickxellomycotina</taxon>
        <taxon>Kickxellomycetes</taxon>
        <taxon>Kickxellales</taxon>
        <taxon>Kickxellaceae</taxon>
        <taxon>Linderina</taxon>
    </lineage>
</organism>
<keyword evidence="1" id="KW-0808">Transferase</keyword>